<dbReference type="PROSITE" id="PS51257">
    <property type="entry name" value="PROKAR_LIPOPROTEIN"/>
    <property type="match status" value="1"/>
</dbReference>
<gene>
    <name evidence="1" type="ORF">MM415B02120_0008</name>
</gene>
<dbReference type="AlphaFoldDB" id="A0A6M3KWV2"/>
<dbReference type="EMBL" id="MT142620">
    <property type="protein sequence ID" value="QJA86182.1"/>
    <property type="molecule type" value="Genomic_DNA"/>
</dbReference>
<reference evidence="1" key="1">
    <citation type="submission" date="2020-03" db="EMBL/GenBank/DDBJ databases">
        <title>The deep terrestrial virosphere.</title>
        <authorList>
            <person name="Holmfeldt K."/>
            <person name="Nilsson E."/>
            <person name="Simone D."/>
            <person name="Lopez-Fernandez M."/>
            <person name="Wu X."/>
            <person name="de Brujin I."/>
            <person name="Lundin D."/>
            <person name="Andersson A."/>
            <person name="Bertilsson S."/>
            <person name="Dopson M."/>
        </authorList>
    </citation>
    <scope>NUCLEOTIDE SEQUENCE</scope>
    <source>
        <strain evidence="1">MM415B02120</strain>
    </source>
</reference>
<evidence type="ECO:0000313" key="1">
    <source>
        <dbReference type="EMBL" id="QJA86182.1"/>
    </source>
</evidence>
<name>A0A6M3KWV2_9ZZZZ</name>
<proteinExistence type="predicted"/>
<protein>
    <submittedName>
        <fullName evidence="1">Uncharacterized protein</fullName>
    </submittedName>
</protein>
<organism evidence="1">
    <name type="scientific">viral metagenome</name>
    <dbReference type="NCBI Taxonomy" id="1070528"/>
    <lineage>
        <taxon>unclassified sequences</taxon>
        <taxon>metagenomes</taxon>
        <taxon>organismal metagenomes</taxon>
    </lineage>
</organism>
<accession>A0A6M3KWV2</accession>
<sequence length="110" mass="11712">MSRDIEVITLLGNGRQDCNSITLSAGASCTFYFKASGVNTASAKYYDLRQPARKVAIQVSVASSLTHINGRALTSPVPLAVGWNTFKSGIDWTKITIRADAGATVTVLAY</sequence>